<organism evidence="14 15">
    <name type="scientific">Saponaria officinalis</name>
    <name type="common">Common soapwort</name>
    <name type="synonym">Lychnis saponaria</name>
    <dbReference type="NCBI Taxonomy" id="3572"/>
    <lineage>
        <taxon>Eukaryota</taxon>
        <taxon>Viridiplantae</taxon>
        <taxon>Streptophyta</taxon>
        <taxon>Embryophyta</taxon>
        <taxon>Tracheophyta</taxon>
        <taxon>Spermatophyta</taxon>
        <taxon>Magnoliopsida</taxon>
        <taxon>eudicotyledons</taxon>
        <taxon>Gunneridae</taxon>
        <taxon>Pentapetalae</taxon>
        <taxon>Caryophyllales</taxon>
        <taxon>Caryophyllaceae</taxon>
        <taxon>Caryophylleae</taxon>
        <taxon>Saponaria</taxon>
    </lineage>
</organism>
<evidence type="ECO:0000256" key="11">
    <source>
        <dbReference type="RuleBase" id="RU367026"/>
    </source>
</evidence>
<sequence length="257" mass="29215">MINLLFSVILAETTTIMFLLFNSPLRKLIISGIDMAKRGRGPIVVKTVASTILVVLSSSIYSVFKFTRKTDVDDAAPPDLNPTEQVLFAKHLLESSLMGFILFLALMIDRLHYYIRELDLRRKTMEAVTKKDVKFPGPEDIKARERQVDTFKDMIRQMESELETKIKEASSSGATVEALRKQSEGLLLEYDRLLAENQELRNELQIIDRRVSHSAAKKDSVQPKAILVRLIRDANLSLFSSIGNKRSFSFQCVFDQS</sequence>
<keyword evidence="11" id="KW-0931">ER-Golgi transport</keyword>
<dbReference type="GO" id="GO:0006886">
    <property type="term" value="P:intracellular protein transport"/>
    <property type="evidence" value="ECO:0007669"/>
    <property type="project" value="UniProtKB-UniRule"/>
</dbReference>
<evidence type="ECO:0000313" key="15">
    <source>
        <dbReference type="Proteomes" id="UP001443914"/>
    </source>
</evidence>
<dbReference type="EMBL" id="JBDFQZ010000007">
    <property type="protein sequence ID" value="KAK9706392.1"/>
    <property type="molecule type" value="Genomic_DNA"/>
</dbReference>
<reference evidence="14" key="1">
    <citation type="submission" date="2024-03" db="EMBL/GenBank/DDBJ databases">
        <title>WGS assembly of Saponaria officinalis var. Norfolk2.</title>
        <authorList>
            <person name="Jenkins J."/>
            <person name="Shu S."/>
            <person name="Grimwood J."/>
            <person name="Barry K."/>
            <person name="Goodstein D."/>
            <person name="Schmutz J."/>
            <person name="Leebens-Mack J."/>
            <person name="Osbourn A."/>
        </authorList>
    </citation>
    <scope>NUCLEOTIDE SEQUENCE [LARGE SCALE GENOMIC DNA]</scope>
    <source>
        <strain evidence="14">JIC</strain>
    </source>
</reference>
<evidence type="ECO:0000256" key="2">
    <source>
        <dbReference type="ARBA" id="ARBA00007956"/>
    </source>
</evidence>
<keyword evidence="7 11" id="KW-0653">Protein transport</keyword>
<dbReference type="Proteomes" id="UP001443914">
    <property type="component" value="Unassembled WGS sequence"/>
</dbReference>
<dbReference type="PANTHER" id="PTHR12701:SF18">
    <property type="entry name" value="ENDOPLASMIC RETICULUM TRANSMEMBRANE PROTEIN"/>
    <property type="match status" value="1"/>
</dbReference>
<evidence type="ECO:0000256" key="5">
    <source>
        <dbReference type="ARBA" id="ARBA00022703"/>
    </source>
</evidence>
<accession>A0AAW1JPM7</accession>
<dbReference type="GO" id="GO:0070973">
    <property type="term" value="P:protein localization to endoplasmic reticulum exit site"/>
    <property type="evidence" value="ECO:0007669"/>
    <property type="project" value="UniProtKB-UniRule"/>
</dbReference>
<dbReference type="AlphaFoldDB" id="A0AAW1JPM7"/>
<name>A0AAW1JPM7_SAPOF</name>
<evidence type="ECO:0000256" key="6">
    <source>
        <dbReference type="ARBA" id="ARBA00022824"/>
    </source>
</evidence>
<gene>
    <name evidence="14" type="ORF">RND81_07G121300</name>
</gene>
<keyword evidence="15" id="KW-1185">Reference proteome</keyword>
<keyword evidence="10 11" id="KW-0472">Membrane</keyword>
<evidence type="ECO:0000256" key="7">
    <source>
        <dbReference type="ARBA" id="ARBA00022927"/>
    </source>
</evidence>
<feature type="domain" description="Bap31/Bap29 cytoplasmic coiled-coil" evidence="13">
    <location>
        <begin position="161"/>
        <end position="201"/>
    </location>
</feature>
<evidence type="ECO:0000256" key="4">
    <source>
        <dbReference type="ARBA" id="ARBA00022692"/>
    </source>
</evidence>
<evidence type="ECO:0000256" key="10">
    <source>
        <dbReference type="ARBA" id="ARBA00023136"/>
    </source>
</evidence>
<keyword evidence="5" id="KW-0053">Apoptosis</keyword>
<feature type="transmembrane region" description="Helical" evidence="11">
    <location>
        <begin position="43"/>
        <end position="64"/>
    </location>
</feature>
<dbReference type="PANTHER" id="PTHR12701">
    <property type="entry name" value="BCR-ASSOCIATED PROTEIN, BAP"/>
    <property type="match status" value="1"/>
</dbReference>
<evidence type="ECO:0000256" key="3">
    <source>
        <dbReference type="ARBA" id="ARBA00022448"/>
    </source>
</evidence>
<feature type="transmembrane region" description="Helical" evidence="11">
    <location>
        <begin position="97"/>
        <end position="115"/>
    </location>
</feature>
<keyword evidence="3 11" id="KW-0813">Transport</keyword>
<evidence type="ECO:0000313" key="14">
    <source>
        <dbReference type="EMBL" id="KAK9706392.1"/>
    </source>
</evidence>
<comment type="caution">
    <text evidence="14">The sequence shown here is derived from an EMBL/GenBank/DDBJ whole genome shotgun (WGS) entry which is preliminary data.</text>
</comment>
<evidence type="ECO:0000259" key="13">
    <source>
        <dbReference type="Pfam" id="PF18035"/>
    </source>
</evidence>
<feature type="coiled-coil region" evidence="12">
    <location>
        <begin position="141"/>
        <end position="210"/>
    </location>
</feature>
<dbReference type="InterPro" id="IPR008417">
    <property type="entry name" value="BAP29/BAP31"/>
</dbReference>
<dbReference type="FunFam" id="1.20.5.110:FF:000011">
    <property type="entry name" value="B-cell receptor-associated protein 29"/>
    <property type="match status" value="1"/>
</dbReference>
<dbReference type="GO" id="GO:0005789">
    <property type="term" value="C:endoplasmic reticulum membrane"/>
    <property type="evidence" value="ECO:0007669"/>
    <property type="project" value="UniProtKB-SubCell"/>
</dbReference>
<dbReference type="InterPro" id="IPR041672">
    <property type="entry name" value="Bap31/Bap29_C"/>
</dbReference>
<comment type="subcellular location">
    <subcellularLocation>
        <location evidence="1 11">Endoplasmic reticulum membrane</location>
        <topology evidence="1 11">Multi-pass membrane protein</topology>
    </subcellularLocation>
</comment>
<feature type="transmembrane region" description="Helical" evidence="11">
    <location>
        <begin position="6"/>
        <end position="22"/>
    </location>
</feature>
<proteinExistence type="inferred from homology"/>
<keyword evidence="9 12" id="KW-0175">Coiled coil</keyword>
<comment type="function">
    <text evidence="11">May play a role in anterograde transport of membrane proteins from the endoplasmic reticulum to the Golgi.</text>
</comment>
<protein>
    <recommendedName>
        <fullName evidence="11">Endoplasmic reticulum transmembrane protein</fullName>
    </recommendedName>
</protein>
<keyword evidence="6 11" id="KW-0256">Endoplasmic reticulum</keyword>
<evidence type="ECO:0000256" key="9">
    <source>
        <dbReference type="ARBA" id="ARBA00023054"/>
    </source>
</evidence>
<evidence type="ECO:0000256" key="12">
    <source>
        <dbReference type="SAM" id="Coils"/>
    </source>
</evidence>
<comment type="similarity">
    <text evidence="2 11">Belongs to the BCAP29/BCAP31 family.</text>
</comment>
<keyword evidence="4 11" id="KW-0812">Transmembrane</keyword>
<dbReference type="Pfam" id="PF18035">
    <property type="entry name" value="Bap31_Bap29_C"/>
    <property type="match status" value="1"/>
</dbReference>
<keyword evidence="8 11" id="KW-1133">Transmembrane helix</keyword>
<dbReference type="Gene3D" id="1.20.5.110">
    <property type="match status" value="1"/>
</dbReference>
<dbReference type="GO" id="GO:0006888">
    <property type="term" value="P:endoplasmic reticulum to Golgi vesicle-mediated transport"/>
    <property type="evidence" value="ECO:0007669"/>
    <property type="project" value="UniProtKB-UniRule"/>
</dbReference>
<evidence type="ECO:0000256" key="1">
    <source>
        <dbReference type="ARBA" id="ARBA00004477"/>
    </source>
</evidence>
<evidence type="ECO:0000256" key="8">
    <source>
        <dbReference type="ARBA" id="ARBA00022989"/>
    </source>
</evidence>